<dbReference type="EMBL" id="OU015567">
    <property type="protein sequence ID" value="CAG5114305.1"/>
    <property type="molecule type" value="Genomic_DNA"/>
</dbReference>
<evidence type="ECO:0000256" key="3">
    <source>
        <dbReference type="ARBA" id="ARBA00042000"/>
    </source>
</evidence>
<keyword evidence="7" id="KW-1185">Reference proteome</keyword>
<dbReference type="Gene3D" id="3.40.50.720">
    <property type="entry name" value="NAD(P)-binding Rossmann-like Domain"/>
    <property type="match status" value="1"/>
</dbReference>
<sequence>MRRAAFLGQRVAPVSQTRHKHDSLLPAGAGGRSSFSGQAATVFGATGQVGHTLVNNLGRMGSSIVLPHRNSTEAWRSNDLRLMGDLGTLQFYQHFDVAHRSDREVMETIEHSNVVYNVIGTRRELKNYTRRETNVDWPERLAKLVAAKGDGTRLVHLVPLNTGNEEYCKYSKILEEHTEACEKIRDAYPDAIIVKSADVVGWNDYYCNWWSMNNEYYQRSLSYIGAFPLMYGGGAQTYVSPIVRRDLGRALAKIGAHPDSDGHDFELFGNKVFKLVELVEFMYDVKWQTMRHLNTKRTASARCARLDVDMDYFPYDPLGELVADPVDLTTMQKLKRKLLRLHLAKLNWPRFNVAGIRALDYVHRNKSMYADWTSEDHFNMMNMSHKPTFENPGFADIGVKLNDPLIAIHECMANFSPGAYPSGFGLTDNFKRLDQFDLPPTYEWDVVHTQEAKRLAYA</sequence>
<evidence type="ECO:0000256" key="1">
    <source>
        <dbReference type="ARBA" id="ARBA00038501"/>
    </source>
</evidence>
<evidence type="ECO:0000256" key="4">
    <source>
        <dbReference type="ARBA" id="ARBA00043145"/>
    </source>
</evidence>
<dbReference type="PANTHER" id="PTHR12126">
    <property type="entry name" value="NADH-UBIQUINONE OXIDOREDUCTASE 39 KDA SUBUNIT-RELATED"/>
    <property type="match status" value="1"/>
</dbReference>
<name>A0ABN7TF85_OIKDI</name>
<reference evidence="6 7" key="1">
    <citation type="submission" date="2021-04" db="EMBL/GenBank/DDBJ databases">
        <authorList>
            <person name="Bliznina A."/>
        </authorList>
    </citation>
    <scope>NUCLEOTIDE SEQUENCE [LARGE SCALE GENOMIC DNA]</scope>
</reference>
<gene>
    <name evidence="6" type="ORF">OKIOD_LOCUS17130</name>
</gene>
<comment type="similarity">
    <text evidence="1">Belongs to the complex I NDUFA9 subunit family.</text>
</comment>
<comment type="subunit">
    <text evidence="5">Complex I is composed of 45 different subunits. This a component of the hydrophobic protein fraction. Interacts with BLOC1S1. Interacts with SLC2A4. Interacts with CLOCK. Interacts with RAB5IF.</text>
</comment>
<evidence type="ECO:0000313" key="6">
    <source>
        <dbReference type="EMBL" id="CAG5114305.1"/>
    </source>
</evidence>
<dbReference type="SUPFAM" id="SSF51735">
    <property type="entry name" value="NAD(P)-binding Rossmann-fold domains"/>
    <property type="match status" value="1"/>
</dbReference>
<dbReference type="InterPro" id="IPR051207">
    <property type="entry name" value="ComplexI_NDUFA9_subunit"/>
</dbReference>
<dbReference type="PANTHER" id="PTHR12126:SF11">
    <property type="entry name" value="NADH DEHYDROGENASE [UBIQUINONE] 1 ALPHA SUBCOMPLEX SUBUNIT 9, MITOCHONDRIAL"/>
    <property type="match status" value="1"/>
</dbReference>
<protein>
    <recommendedName>
        <fullName evidence="2">NADH dehydrogenase [ubiquinone] 1 alpha subcomplex subunit 9, mitochondrial</fullName>
    </recommendedName>
    <alternativeName>
        <fullName evidence="4">Complex I-39kD</fullName>
    </alternativeName>
    <alternativeName>
        <fullName evidence="3">NADH-ubiquinone oxidoreductase 39 kDa subunit</fullName>
    </alternativeName>
</protein>
<dbReference type="InterPro" id="IPR036291">
    <property type="entry name" value="NAD(P)-bd_dom_sf"/>
</dbReference>
<evidence type="ECO:0000256" key="5">
    <source>
        <dbReference type="ARBA" id="ARBA00046455"/>
    </source>
</evidence>
<dbReference type="Proteomes" id="UP001158576">
    <property type="component" value="Chromosome 2"/>
</dbReference>
<evidence type="ECO:0000313" key="7">
    <source>
        <dbReference type="Proteomes" id="UP001158576"/>
    </source>
</evidence>
<proteinExistence type="inferred from homology"/>
<organism evidence="6 7">
    <name type="scientific">Oikopleura dioica</name>
    <name type="common">Tunicate</name>
    <dbReference type="NCBI Taxonomy" id="34765"/>
    <lineage>
        <taxon>Eukaryota</taxon>
        <taxon>Metazoa</taxon>
        <taxon>Chordata</taxon>
        <taxon>Tunicata</taxon>
        <taxon>Appendicularia</taxon>
        <taxon>Copelata</taxon>
        <taxon>Oikopleuridae</taxon>
        <taxon>Oikopleura</taxon>
    </lineage>
</organism>
<evidence type="ECO:0000256" key="2">
    <source>
        <dbReference type="ARBA" id="ARBA00040720"/>
    </source>
</evidence>
<accession>A0ABN7TF85</accession>